<reference evidence="2 3" key="1">
    <citation type="journal article" date="2015" name="Nature">
        <title>rRNA introns, odd ribosomes, and small enigmatic genomes across a large radiation of phyla.</title>
        <authorList>
            <person name="Brown C.T."/>
            <person name="Hug L.A."/>
            <person name="Thomas B.C."/>
            <person name="Sharon I."/>
            <person name="Castelle C.J."/>
            <person name="Singh A."/>
            <person name="Wilkins M.J."/>
            <person name="Williams K.H."/>
            <person name="Banfield J.F."/>
        </authorList>
    </citation>
    <scope>NUCLEOTIDE SEQUENCE [LARGE SCALE GENOMIC DNA]</scope>
</reference>
<feature type="transmembrane region" description="Helical" evidence="1">
    <location>
        <begin position="52"/>
        <end position="73"/>
    </location>
</feature>
<dbReference type="InterPro" id="IPR043993">
    <property type="entry name" value="T4SS_pilin"/>
</dbReference>
<name>A0A0G1MZZ9_9BACT</name>
<dbReference type="STRING" id="1619050.UX20_C0016G0015"/>
<dbReference type="EMBL" id="LCLH01000016">
    <property type="protein sequence ID" value="KKU13667.1"/>
    <property type="molecule type" value="Genomic_DNA"/>
</dbReference>
<comment type="caution">
    <text evidence="2">The sequence shown here is derived from an EMBL/GenBank/DDBJ whole genome shotgun (WGS) entry which is preliminary data.</text>
</comment>
<keyword evidence="1" id="KW-0472">Membrane</keyword>
<accession>A0A0G1MZZ9</accession>
<organism evidence="2 3">
    <name type="scientific">Candidatus Magasanikbacteria bacterium GW2011_GWC2_45_8</name>
    <dbReference type="NCBI Taxonomy" id="1619050"/>
    <lineage>
        <taxon>Bacteria</taxon>
        <taxon>Candidatus Magasanikiibacteriota</taxon>
    </lineage>
</organism>
<dbReference type="AlphaFoldDB" id="A0A0G1MZZ9"/>
<keyword evidence="1" id="KW-1133">Transmembrane helix</keyword>
<evidence type="ECO:0000256" key="1">
    <source>
        <dbReference type="SAM" id="Phobius"/>
    </source>
</evidence>
<feature type="transmembrane region" description="Helical" evidence="1">
    <location>
        <begin position="94"/>
        <end position="113"/>
    </location>
</feature>
<evidence type="ECO:0000313" key="2">
    <source>
        <dbReference type="EMBL" id="KKU13667.1"/>
    </source>
</evidence>
<evidence type="ECO:0000313" key="3">
    <source>
        <dbReference type="Proteomes" id="UP000034911"/>
    </source>
</evidence>
<sequence>MISVFGLFLSLPLRVDAATPDTAQSLLKGVGENAKYDVKGDDTSLATTVGNIISASLGILGVLFLAFTVFAGYQYLTAGGDEEQIKTAIKYLRNAIFGLIIVLSSFGITKWVVGSIVQSSLTQPAATAPGVK</sequence>
<proteinExistence type="predicted"/>
<gene>
    <name evidence="2" type="ORF">UX20_C0016G0015</name>
</gene>
<dbReference type="Proteomes" id="UP000034911">
    <property type="component" value="Unassembled WGS sequence"/>
</dbReference>
<dbReference type="Pfam" id="PF18895">
    <property type="entry name" value="T4SS_pilin"/>
    <property type="match status" value="1"/>
</dbReference>
<keyword evidence="1" id="KW-0812">Transmembrane</keyword>
<protein>
    <submittedName>
        <fullName evidence="2">Uncharacterized protein</fullName>
    </submittedName>
</protein>